<dbReference type="GO" id="GO:0016887">
    <property type="term" value="F:ATP hydrolysis activity"/>
    <property type="evidence" value="ECO:0007669"/>
    <property type="project" value="InterPro"/>
</dbReference>
<dbReference type="PRINTS" id="PR00819">
    <property type="entry name" value="CBXCFQXSUPER"/>
</dbReference>
<feature type="compositionally biased region" description="Low complexity" evidence="4">
    <location>
        <begin position="185"/>
        <end position="199"/>
    </location>
</feature>
<dbReference type="InterPro" id="IPR027417">
    <property type="entry name" value="P-loop_NTPase"/>
</dbReference>
<dbReference type="AlphaFoldDB" id="A0A5C5BGJ7"/>
<accession>A0A5C5BGJ7</accession>
<dbReference type="SUPFAM" id="SSF52540">
    <property type="entry name" value="P-loop containing nucleoside triphosphate hydrolases"/>
    <property type="match status" value="1"/>
</dbReference>
<keyword evidence="2" id="KW-0547">Nucleotide-binding</keyword>
<dbReference type="PANTHER" id="PTHR43392">
    <property type="entry name" value="AAA-TYPE ATPASE FAMILY PROTEIN / ANKYRIN REPEAT FAMILY PROTEIN"/>
    <property type="match status" value="1"/>
</dbReference>
<dbReference type="SMART" id="SM00382">
    <property type="entry name" value="AAA"/>
    <property type="match status" value="1"/>
</dbReference>
<protein>
    <submittedName>
        <fullName evidence="6">AAA family ATPase</fullName>
    </submittedName>
</protein>
<evidence type="ECO:0000256" key="4">
    <source>
        <dbReference type="SAM" id="MobiDB-lite"/>
    </source>
</evidence>
<dbReference type="InterPro" id="IPR003959">
    <property type="entry name" value="ATPase_AAA_core"/>
</dbReference>
<evidence type="ECO:0000313" key="7">
    <source>
        <dbReference type="Proteomes" id="UP000313849"/>
    </source>
</evidence>
<name>A0A5C5BGJ7_9MICO</name>
<dbReference type="InterPro" id="IPR041627">
    <property type="entry name" value="AAA_lid_6"/>
</dbReference>
<evidence type="ECO:0000313" key="6">
    <source>
        <dbReference type="EMBL" id="TNU76870.1"/>
    </source>
</evidence>
<comment type="similarity">
    <text evidence="1">Belongs to the CbxX/CfxQ family.</text>
</comment>
<dbReference type="InterPro" id="IPR050773">
    <property type="entry name" value="CbxX/CfxQ_RuBisCO_ESX"/>
</dbReference>
<dbReference type="CDD" id="cd00009">
    <property type="entry name" value="AAA"/>
    <property type="match status" value="1"/>
</dbReference>
<dbReference type="FunFam" id="3.40.50.300:FF:000216">
    <property type="entry name" value="Type VII secretion ATPase EccA"/>
    <property type="match status" value="1"/>
</dbReference>
<dbReference type="PANTHER" id="PTHR43392:SF2">
    <property type="entry name" value="AAA-TYPE ATPASE FAMILY PROTEIN _ ANKYRIN REPEAT FAMILY PROTEIN"/>
    <property type="match status" value="1"/>
</dbReference>
<dbReference type="Proteomes" id="UP000313849">
    <property type="component" value="Unassembled WGS sequence"/>
</dbReference>
<dbReference type="InterPro" id="IPR000641">
    <property type="entry name" value="CbxX/CfxQ"/>
</dbReference>
<comment type="caution">
    <text evidence="6">The sequence shown here is derived from an EMBL/GenBank/DDBJ whole genome shotgun (WGS) entry which is preliminary data.</text>
</comment>
<dbReference type="EMBL" id="VENP01000003">
    <property type="protein sequence ID" value="TNU76870.1"/>
    <property type="molecule type" value="Genomic_DNA"/>
</dbReference>
<evidence type="ECO:0000256" key="2">
    <source>
        <dbReference type="ARBA" id="ARBA00022741"/>
    </source>
</evidence>
<feature type="domain" description="AAA+ ATPase" evidence="5">
    <location>
        <begin position="282"/>
        <end position="421"/>
    </location>
</feature>
<proteinExistence type="inferred from homology"/>
<dbReference type="Gene3D" id="3.40.50.300">
    <property type="entry name" value="P-loop containing nucleotide triphosphate hydrolases"/>
    <property type="match status" value="1"/>
</dbReference>
<organism evidence="6 7">
    <name type="scientific">Miniimonas arenae</name>
    <dbReference type="NCBI Taxonomy" id="676201"/>
    <lineage>
        <taxon>Bacteria</taxon>
        <taxon>Bacillati</taxon>
        <taxon>Actinomycetota</taxon>
        <taxon>Actinomycetes</taxon>
        <taxon>Micrococcales</taxon>
        <taxon>Beutenbergiaceae</taxon>
        <taxon>Miniimonas</taxon>
    </lineage>
</organism>
<evidence type="ECO:0000256" key="1">
    <source>
        <dbReference type="ARBA" id="ARBA00010378"/>
    </source>
</evidence>
<gene>
    <name evidence="6" type="ORF">FH969_01895</name>
</gene>
<dbReference type="OrthoDB" id="9806903at2"/>
<keyword evidence="7" id="KW-1185">Reference proteome</keyword>
<evidence type="ECO:0000256" key="3">
    <source>
        <dbReference type="ARBA" id="ARBA00022840"/>
    </source>
</evidence>
<evidence type="ECO:0000259" key="5">
    <source>
        <dbReference type="SMART" id="SM00382"/>
    </source>
</evidence>
<dbReference type="InterPro" id="IPR003593">
    <property type="entry name" value="AAA+_ATPase"/>
</dbReference>
<feature type="region of interest" description="Disordered" evidence="4">
    <location>
        <begin position="184"/>
        <end position="227"/>
    </location>
</feature>
<dbReference type="Pfam" id="PF17866">
    <property type="entry name" value="AAA_lid_6"/>
    <property type="match status" value="1"/>
</dbReference>
<feature type="compositionally biased region" description="Acidic residues" evidence="4">
    <location>
        <begin position="201"/>
        <end position="210"/>
    </location>
</feature>
<dbReference type="RefSeq" id="WP_139985727.1">
    <property type="nucleotide sequence ID" value="NZ_VENP01000003.1"/>
</dbReference>
<dbReference type="Pfam" id="PF00004">
    <property type="entry name" value="AAA"/>
    <property type="match status" value="1"/>
</dbReference>
<keyword evidence="3" id="KW-0067">ATP-binding</keyword>
<sequence length="518" mass="55835">MATARRGVPDDVDRYWRNDLDDAFYSVLPEVAGPADALAWAYQGLAAVTRVLDPVTRRDFGTATFVADSLLAVGRREVPPLLDLALPGVAADVEAALRARAAGFDAATVRAHVRTYLVRAMQAGEVELARRVAALGSGVSGYAVSIPESPTRMPDVVPLFPFVEDLEEVHTVRRGRNPLERALADRAAAASRTLDAGADPDGGEGCEDDADPGRPPRPLAARANDDGELAVGHVEEVEIGDPVGDLDRLIGLAPVKQQVTRLLAEARAEVMRRRVGMPDTGRSRHLLFVGNPGTAKTTVARIVARIYAQQGLLSRGQLVEVSRADLVGEYIGQTAPRVRAVLERALGGVLFIDEAYSLVPRDSHRDFGHEAVATLLKGMEDLREDLVVVAAGYPEEMRRFVDANPGLASRFPTTVEFADYDDDALWAIFRLVATEAGFTLAWGVEQAVRALLPRVRPRRFGNGRFVRNVFEEATALQAVRVVALTDPSADVVRTLLPQDLPAGGAVKESVQPSAGLYL</sequence>
<reference evidence="6 7" key="1">
    <citation type="submission" date="2019-06" db="EMBL/GenBank/DDBJ databases">
        <title>Draft genome sequence of Miniimonas arenae KCTC 19750T isolated from sea sand.</title>
        <authorList>
            <person name="Park S.-J."/>
        </authorList>
    </citation>
    <scope>NUCLEOTIDE SEQUENCE [LARGE SCALE GENOMIC DNA]</scope>
    <source>
        <strain evidence="6 7">KCTC 19750</strain>
    </source>
</reference>
<dbReference type="GO" id="GO:0005524">
    <property type="term" value="F:ATP binding"/>
    <property type="evidence" value="ECO:0007669"/>
    <property type="project" value="UniProtKB-KW"/>
</dbReference>
<dbReference type="Gene3D" id="1.10.8.60">
    <property type="match status" value="1"/>
</dbReference>